<accession>A0A6J7V7U0</accession>
<dbReference type="GO" id="GO:0019941">
    <property type="term" value="P:modification-dependent protein catabolic process"/>
    <property type="evidence" value="ECO:0007669"/>
    <property type="project" value="InterPro"/>
</dbReference>
<dbReference type="EMBL" id="CAEZTY010000004">
    <property type="protein sequence ID" value="CAB4576708.1"/>
    <property type="molecule type" value="Genomic_DNA"/>
</dbReference>
<dbReference type="EMBL" id="CAEZXY010000002">
    <property type="protein sequence ID" value="CAB4693097.1"/>
    <property type="molecule type" value="Genomic_DNA"/>
</dbReference>
<dbReference type="GO" id="GO:0008233">
    <property type="term" value="F:peptidase activity"/>
    <property type="evidence" value="ECO:0007669"/>
    <property type="project" value="InterPro"/>
</dbReference>
<dbReference type="GO" id="GO:0010498">
    <property type="term" value="P:proteasomal protein catabolic process"/>
    <property type="evidence" value="ECO:0007669"/>
    <property type="project" value="InterPro"/>
</dbReference>
<dbReference type="EMBL" id="CAEZVC010000017">
    <property type="protein sequence ID" value="CAB4617059.1"/>
    <property type="molecule type" value="Genomic_DNA"/>
</dbReference>
<comment type="similarity">
    <text evidence="1">Belongs to the Pup ligase/Pup deamidase family. Pup deamidase subfamily.</text>
</comment>
<dbReference type="EMBL" id="CAFBNJ010000018">
    <property type="protein sequence ID" value="CAB4946033.1"/>
    <property type="molecule type" value="Genomic_DNA"/>
</dbReference>
<reference evidence="8" key="1">
    <citation type="submission" date="2020-05" db="EMBL/GenBank/DDBJ databases">
        <authorList>
            <person name="Chiriac C."/>
            <person name="Salcher M."/>
            <person name="Ghai R."/>
            <person name="Kavagutti S V."/>
        </authorList>
    </citation>
    <scope>NUCLEOTIDE SEQUENCE</scope>
</reference>
<dbReference type="InterPro" id="IPR004347">
    <property type="entry name" value="Pup_ligase/deamidase"/>
</dbReference>
<evidence type="ECO:0000313" key="6">
    <source>
        <dbReference type="EMBL" id="CAB4816235.1"/>
    </source>
</evidence>
<dbReference type="InterPro" id="IPR022366">
    <property type="entry name" value="Pup_deamidase"/>
</dbReference>
<evidence type="ECO:0000313" key="7">
    <source>
        <dbReference type="EMBL" id="CAB4946033.1"/>
    </source>
</evidence>
<sequence>MAIRKICGIETEYGIVHRGIDEPNPITASSVLINSYLSELNRSGGSALGVPQVGWDFEFESPSSDARGATPVGAMPPEVETHLTNAVLTNGARYYVDHAHPELSTPECADALSVVTFDRSAEVILERSMLAADALLPDGQTIVVYKNNSDGKGNSYGCHENYLVDRALPFGRIVAEVTPHFITRQIFCGAGKVGSEIGFSADEVPFQISQRADFFEEEVGLETTLKRPIINTRDEPHADPQKYRRLHVIIGDANMSEVATFLKVGTTAIVLAMIEDDWINADFRFESPIGALRSVSTDLSMSATLRLVRGGSITALEVQKHLLERAVDWTDQHGFDLVGEQAGPEILRRWSEALSAIEAESDSLASTVDWIAKYRLINGYRERHRLSWGDARLHALDLQYHDLRPEKSLARRVGLETICSSTGIERGVSLPPNDTRAYFRGTCLAKFGSDIVSANWDSLVFDTGGDSLRRVAMMEPSRGTAAHVASVIESSQTAAELLDRLGS</sequence>
<dbReference type="GO" id="GO:0016811">
    <property type="term" value="F:hydrolase activity, acting on carbon-nitrogen (but not peptide) bonds, in linear amides"/>
    <property type="evidence" value="ECO:0007669"/>
    <property type="project" value="InterPro"/>
</dbReference>
<dbReference type="EMBL" id="CAEUNJ010000107">
    <property type="protein sequence ID" value="CAB4372774.1"/>
    <property type="molecule type" value="Genomic_DNA"/>
</dbReference>
<dbReference type="PANTHER" id="PTHR42307">
    <property type="entry name" value="PUP DEAMIDASE/DEPUPYLASE"/>
    <property type="match status" value="1"/>
</dbReference>
<dbReference type="GO" id="GO:0070490">
    <property type="term" value="P:protein pupylation"/>
    <property type="evidence" value="ECO:0007669"/>
    <property type="project" value="TreeGrafter"/>
</dbReference>
<evidence type="ECO:0000313" key="4">
    <source>
        <dbReference type="EMBL" id="CAB4617059.1"/>
    </source>
</evidence>
<dbReference type="PANTHER" id="PTHR42307:SF2">
    <property type="entry name" value="PUP DEAMIDASE_DEPUPYLASE"/>
    <property type="match status" value="1"/>
</dbReference>
<evidence type="ECO:0000313" key="5">
    <source>
        <dbReference type="EMBL" id="CAB4693097.1"/>
    </source>
</evidence>
<protein>
    <submittedName>
        <fullName evidence="8">Unannotated protein</fullName>
    </submittedName>
</protein>
<evidence type="ECO:0000313" key="2">
    <source>
        <dbReference type="EMBL" id="CAB4372774.1"/>
    </source>
</evidence>
<evidence type="ECO:0000256" key="1">
    <source>
        <dbReference type="ARBA" id="ARBA00009114"/>
    </source>
</evidence>
<proteinExistence type="inferred from homology"/>
<organism evidence="8">
    <name type="scientific">freshwater metagenome</name>
    <dbReference type="NCBI Taxonomy" id="449393"/>
    <lineage>
        <taxon>unclassified sequences</taxon>
        <taxon>metagenomes</taxon>
        <taxon>ecological metagenomes</taxon>
    </lineage>
</organism>
<dbReference type="NCBIfam" id="TIGR03688">
    <property type="entry name" value="depupylase_Dop"/>
    <property type="match status" value="1"/>
</dbReference>
<dbReference type="Pfam" id="PF03136">
    <property type="entry name" value="Pup_ligase"/>
    <property type="match status" value="1"/>
</dbReference>
<dbReference type="GO" id="GO:0005524">
    <property type="term" value="F:ATP binding"/>
    <property type="evidence" value="ECO:0007669"/>
    <property type="project" value="TreeGrafter"/>
</dbReference>
<evidence type="ECO:0000313" key="8">
    <source>
        <dbReference type="EMBL" id="CAB5072848.1"/>
    </source>
</evidence>
<dbReference type="EMBL" id="CAFAAM010000246">
    <property type="protein sequence ID" value="CAB4816235.1"/>
    <property type="molecule type" value="Genomic_DNA"/>
</dbReference>
<name>A0A6J7V7U0_9ZZZZ</name>
<evidence type="ECO:0000313" key="3">
    <source>
        <dbReference type="EMBL" id="CAB4576708.1"/>
    </source>
</evidence>
<gene>
    <name evidence="3" type="ORF">UFOPK1762_00227</name>
    <name evidence="4" type="ORF">UFOPK1906_00445</name>
    <name evidence="5" type="ORF">UFOPK2624_00093</name>
    <name evidence="6" type="ORF">UFOPK3010_01468</name>
    <name evidence="7" type="ORF">UFOPK3785_00517</name>
    <name evidence="2" type="ORF">UFOPK4201_01821</name>
    <name evidence="8" type="ORF">UFOPK4371_00083</name>
</gene>
<dbReference type="EMBL" id="CAFBRD010000002">
    <property type="protein sequence ID" value="CAB5072848.1"/>
    <property type="molecule type" value="Genomic_DNA"/>
</dbReference>
<dbReference type="AlphaFoldDB" id="A0A6J7V7U0"/>